<keyword evidence="2" id="KW-1185">Reference proteome</keyword>
<sequence>MLICDYVIWVFSSELHLGLLRFHCNNVIILPVAENGKGFISIKVFSFEFFHLVTYALQRAAGQKSILFNSENSNEETSQQNCHIKQNKVRTTQMFVFFRSL</sequence>
<reference evidence="1 2" key="1">
    <citation type="journal article" date="2013" name="Nat. Genet.">
        <title>The high-quality draft genome of peach (Prunus persica) identifies unique patterns of genetic diversity, domestication and genome evolution.</title>
        <authorList>
            <consortium name="International Peach Genome Initiative"/>
            <person name="Verde I."/>
            <person name="Abbott A.G."/>
            <person name="Scalabrin S."/>
            <person name="Jung S."/>
            <person name="Shu S."/>
            <person name="Marroni F."/>
            <person name="Zhebentyayeva T."/>
            <person name="Dettori M.T."/>
            <person name="Grimwood J."/>
            <person name="Cattonaro F."/>
            <person name="Zuccolo A."/>
            <person name="Rossini L."/>
            <person name="Jenkins J."/>
            <person name="Vendramin E."/>
            <person name="Meisel L.A."/>
            <person name="Decroocq V."/>
            <person name="Sosinski B."/>
            <person name="Prochnik S."/>
            <person name="Mitros T."/>
            <person name="Policriti A."/>
            <person name="Cipriani G."/>
            <person name="Dondini L."/>
            <person name="Ficklin S."/>
            <person name="Goodstein D.M."/>
            <person name="Xuan P."/>
            <person name="Del Fabbro C."/>
            <person name="Aramini V."/>
            <person name="Copetti D."/>
            <person name="Gonzalez S."/>
            <person name="Horner D.S."/>
            <person name="Falchi R."/>
            <person name="Lucas S."/>
            <person name="Mica E."/>
            <person name="Maldonado J."/>
            <person name="Lazzari B."/>
            <person name="Bielenberg D."/>
            <person name="Pirona R."/>
            <person name="Miculan M."/>
            <person name="Barakat A."/>
            <person name="Testolin R."/>
            <person name="Stella A."/>
            <person name="Tartarini S."/>
            <person name="Tonutti P."/>
            <person name="Arus P."/>
            <person name="Orellana A."/>
            <person name="Wells C."/>
            <person name="Main D."/>
            <person name="Vizzotto G."/>
            <person name="Silva H."/>
            <person name="Salamini F."/>
            <person name="Schmutz J."/>
            <person name="Morgante M."/>
            <person name="Rokhsar D.S."/>
        </authorList>
    </citation>
    <scope>NUCLEOTIDE SEQUENCE [LARGE SCALE GENOMIC DNA]</scope>
    <source>
        <strain evidence="2">cv. Nemared</strain>
    </source>
</reference>
<protein>
    <submittedName>
        <fullName evidence="1">Uncharacterized protein</fullName>
    </submittedName>
</protein>
<accession>A0A251NPT8</accession>
<dbReference type="AlphaFoldDB" id="A0A251NPT8"/>
<dbReference type="EMBL" id="CM007656">
    <property type="protein sequence ID" value="ONI01268.1"/>
    <property type="molecule type" value="Genomic_DNA"/>
</dbReference>
<evidence type="ECO:0000313" key="2">
    <source>
        <dbReference type="Proteomes" id="UP000006882"/>
    </source>
</evidence>
<organism evidence="1 2">
    <name type="scientific">Prunus persica</name>
    <name type="common">Peach</name>
    <name type="synonym">Amygdalus persica</name>
    <dbReference type="NCBI Taxonomy" id="3760"/>
    <lineage>
        <taxon>Eukaryota</taxon>
        <taxon>Viridiplantae</taxon>
        <taxon>Streptophyta</taxon>
        <taxon>Embryophyta</taxon>
        <taxon>Tracheophyta</taxon>
        <taxon>Spermatophyta</taxon>
        <taxon>Magnoliopsida</taxon>
        <taxon>eudicotyledons</taxon>
        <taxon>Gunneridae</taxon>
        <taxon>Pentapetalae</taxon>
        <taxon>rosids</taxon>
        <taxon>fabids</taxon>
        <taxon>Rosales</taxon>
        <taxon>Rosaceae</taxon>
        <taxon>Amygdaloideae</taxon>
        <taxon>Amygdaleae</taxon>
        <taxon>Prunus</taxon>
    </lineage>
</organism>
<gene>
    <name evidence="1" type="ORF">PRUPE_6G130800</name>
</gene>
<name>A0A251NPT8_PRUPE</name>
<evidence type="ECO:0000313" key="1">
    <source>
        <dbReference type="EMBL" id="ONI01268.1"/>
    </source>
</evidence>
<dbReference type="Proteomes" id="UP000006882">
    <property type="component" value="Chromosome G6"/>
</dbReference>
<dbReference type="Gramene" id="ONI01268">
    <property type="protein sequence ID" value="ONI01268"/>
    <property type="gene ID" value="PRUPE_6G130800"/>
</dbReference>
<proteinExistence type="predicted"/>